<comment type="caution">
    <text evidence="4">The sequence shown here is derived from an EMBL/GenBank/DDBJ whole genome shotgun (WGS) entry which is preliminary data.</text>
</comment>
<dbReference type="PANTHER" id="PTHR48043">
    <property type="entry name" value="EG:EG0003.4 PROTEIN-RELATED"/>
    <property type="match status" value="1"/>
</dbReference>
<gene>
    <name evidence="4" type="ORF">GWK47_045637</name>
</gene>
<accession>A0A8J4YI78</accession>
<evidence type="ECO:0000256" key="3">
    <source>
        <dbReference type="ARBA" id="ARBA00022679"/>
    </source>
</evidence>
<dbReference type="GO" id="GO:0008194">
    <property type="term" value="F:UDP-glycosyltransferase activity"/>
    <property type="evidence" value="ECO:0007669"/>
    <property type="project" value="TreeGrafter"/>
</dbReference>
<proteinExistence type="inferred from homology"/>
<dbReference type="Gene3D" id="3.40.50.2000">
    <property type="entry name" value="Glycogen Phosphorylase B"/>
    <property type="match status" value="1"/>
</dbReference>
<sequence>MRLSGKIYVVVTMVILIISVIQETRSARILMAQPIGTRSHKNFFMAIAENLVQRNHTVTIVTGHHSSHQHPNIREVVVLDGNIFNSFSSLFNTSVERMTWELYSSFITSCNQALSVKTVQDLFKEEFDLVMMYIYMTECFLTFVHKLKIPFIYVCPNMVLGGYTDLAGTPFFPSLMPYPRDNLEYPLTFGGRMAGTLRYVLEAAFMEWFYLPGTCPFMSFLALKQAGLPVVGPSPDEPVSGLLPHHCLPQPLSPASPLFRCSECG</sequence>
<evidence type="ECO:0000256" key="2">
    <source>
        <dbReference type="ARBA" id="ARBA00022676"/>
    </source>
</evidence>
<comment type="similarity">
    <text evidence="1">Belongs to the UDP-glycosyltransferase family.</text>
</comment>
<keyword evidence="3" id="KW-0808">Transferase</keyword>
<evidence type="ECO:0000313" key="4">
    <source>
        <dbReference type="EMBL" id="KAG0721835.1"/>
    </source>
</evidence>
<dbReference type="InterPro" id="IPR050271">
    <property type="entry name" value="UDP-glycosyltransferase"/>
</dbReference>
<evidence type="ECO:0000256" key="1">
    <source>
        <dbReference type="ARBA" id="ARBA00009995"/>
    </source>
</evidence>
<protein>
    <submittedName>
        <fullName evidence="4">Uncharacterized protein</fullName>
    </submittedName>
</protein>
<keyword evidence="5" id="KW-1185">Reference proteome</keyword>
<dbReference type="SUPFAM" id="SSF53756">
    <property type="entry name" value="UDP-Glycosyltransferase/glycogen phosphorylase"/>
    <property type="match status" value="1"/>
</dbReference>
<dbReference type="AlphaFoldDB" id="A0A8J4YI78"/>
<dbReference type="EMBL" id="JACEEZ010010431">
    <property type="protein sequence ID" value="KAG0721835.1"/>
    <property type="molecule type" value="Genomic_DNA"/>
</dbReference>
<name>A0A8J4YI78_CHIOP</name>
<reference evidence="4" key="1">
    <citation type="submission" date="2020-07" db="EMBL/GenBank/DDBJ databases">
        <title>The High-quality genome of the commercially important snow crab, Chionoecetes opilio.</title>
        <authorList>
            <person name="Jeong J.-H."/>
            <person name="Ryu S."/>
        </authorList>
    </citation>
    <scope>NUCLEOTIDE SEQUENCE</scope>
    <source>
        <strain evidence="4">MADBK_172401_WGS</strain>
        <tissue evidence="4">Digestive gland</tissue>
    </source>
</reference>
<dbReference type="PANTHER" id="PTHR48043:SF145">
    <property type="entry name" value="FI06409P-RELATED"/>
    <property type="match status" value="1"/>
</dbReference>
<evidence type="ECO:0000313" key="5">
    <source>
        <dbReference type="Proteomes" id="UP000770661"/>
    </source>
</evidence>
<keyword evidence="2" id="KW-0328">Glycosyltransferase</keyword>
<dbReference type="Proteomes" id="UP000770661">
    <property type="component" value="Unassembled WGS sequence"/>
</dbReference>
<organism evidence="4 5">
    <name type="scientific">Chionoecetes opilio</name>
    <name type="common">Atlantic snow crab</name>
    <name type="synonym">Cancer opilio</name>
    <dbReference type="NCBI Taxonomy" id="41210"/>
    <lineage>
        <taxon>Eukaryota</taxon>
        <taxon>Metazoa</taxon>
        <taxon>Ecdysozoa</taxon>
        <taxon>Arthropoda</taxon>
        <taxon>Crustacea</taxon>
        <taxon>Multicrustacea</taxon>
        <taxon>Malacostraca</taxon>
        <taxon>Eumalacostraca</taxon>
        <taxon>Eucarida</taxon>
        <taxon>Decapoda</taxon>
        <taxon>Pleocyemata</taxon>
        <taxon>Brachyura</taxon>
        <taxon>Eubrachyura</taxon>
        <taxon>Majoidea</taxon>
        <taxon>Majidae</taxon>
        <taxon>Chionoecetes</taxon>
    </lineage>
</organism>
<dbReference type="OrthoDB" id="5835829at2759"/>